<feature type="compositionally biased region" description="Low complexity" evidence="1">
    <location>
        <begin position="1626"/>
        <end position="1649"/>
    </location>
</feature>
<feature type="non-terminal residue" evidence="2">
    <location>
        <position position="1"/>
    </location>
</feature>
<dbReference type="SUPFAM" id="SSF56219">
    <property type="entry name" value="DNase I-like"/>
    <property type="match status" value="1"/>
</dbReference>
<name>A0ABN9VIS3_9DINO</name>
<keyword evidence="3" id="KW-1185">Reference proteome</keyword>
<reference evidence="2" key="1">
    <citation type="submission" date="2023-10" db="EMBL/GenBank/DDBJ databases">
        <authorList>
            <person name="Chen Y."/>
            <person name="Shah S."/>
            <person name="Dougan E. K."/>
            <person name="Thang M."/>
            <person name="Chan C."/>
        </authorList>
    </citation>
    <scope>NUCLEOTIDE SEQUENCE [LARGE SCALE GENOMIC DNA]</scope>
</reference>
<comment type="caution">
    <text evidence="2">The sequence shown here is derived from an EMBL/GenBank/DDBJ whole genome shotgun (WGS) entry which is preliminary data.</text>
</comment>
<dbReference type="Gene3D" id="3.60.10.10">
    <property type="entry name" value="Endonuclease/exonuclease/phosphatase"/>
    <property type="match status" value="1"/>
</dbReference>
<dbReference type="Proteomes" id="UP001189429">
    <property type="component" value="Unassembled WGS sequence"/>
</dbReference>
<evidence type="ECO:0000313" key="3">
    <source>
        <dbReference type="Proteomes" id="UP001189429"/>
    </source>
</evidence>
<accession>A0ABN9VIS3</accession>
<dbReference type="InterPro" id="IPR036691">
    <property type="entry name" value="Endo/exonu/phosph_ase_sf"/>
</dbReference>
<proteinExistence type="predicted"/>
<gene>
    <name evidence="2" type="ORF">PCOR1329_LOCUS58304</name>
</gene>
<protein>
    <submittedName>
        <fullName evidence="2">Uncharacterized protein</fullName>
    </submittedName>
</protein>
<evidence type="ECO:0000256" key="1">
    <source>
        <dbReference type="SAM" id="MobiDB-lite"/>
    </source>
</evidence>
<sequence length="1766" mass="192504">DLRGLGGVVVLSVYLRDGEGLSANNLGIFWQLAQYLGVLEAEGYHWAVMGDWNMEADVLDFGWIRKLRAQIRVADAPTCRQGSCSKIDYFVVSKSLACFAAAPPRLDRGASAWPHWPVHLPLRALRVETRQQVLDEPGAVPREPAQPGCARGPWRWTEVMRCVQAARDDQGLQIIWDLLLEGVEAGILDGPPQKQKLRGPEAHAWAALAGWASELLSKRGRLGKLLAALCSHRQEEGREAVAARDECMKSIAATVAHLKMFLADIEDHVHWRALPPRAQLPFRVDANWAEAGFERGLKRALAEAKEKQRKLVQADEARSKERVDEAFRGGAGAAHATSKVPVLQEVLPALQKEGSAALVDREVKPWIDTWNYRGLASMELPLDAHAWDMLPPLQLHGVRDVMRSFPWRTGVGQSGIPPRVLGDLSDGALHAMIAVYRTCEELLAWPSGRLINTMVRLSKPDGGCRLIGLMPTLVRVWGRARRPITKAWELVHPSALVWGTGPGRSSSDSACELNLAFEQARLGGRDSAHVVVWKAYELVAPEAQLVEARALGFPMRLVWMLLITYRQPRTLAAFNTTSDLFVAWQGNIAGCGHASSLLLVLTLRVLQRAHSIAPSVTPRGLVDDATLGWSGPRGVPGDSLSEALKSFSLSMVELKLVMQPQKSGCLASSGQRARLLATSMRSAGLAEKFWVRNLGRELHGRKVLRTHEKRRLQALAARRSRVAMLIRAAGRRAAALVAAGLSLRLAMRRVDYDPIYAAAIPLVTRLASRVWEGRGPLGATWLALGRIGWTMTAAWALQTDLGETLSMLRVAPRDIKGALVEGIQRWQCSHLPEGQGETLWPRAVRAIACKARPAAEPGLRGAKDTLMHRWCVCPALMVPQGEELEHQEPFRMPIVEMRHQLEEAEQKWTIGDSELSLAYGLPLLPAMPPPAPSENVVVEWGAAQAACGPLPGPRLTVGRAERQACLVPLVQAGSVQVIVSVLQALVTEGNDWSPMAQSARARHASIWRQFHAAAARRGGPPPRFRWVPARRSLQQALGEGLRPLGWLGNCWADFFANLGAEGARLPNGAVEALHAELQRALDTATFLGWAAARICQLDLWRLPREDGILQRQQARTLLDCRPCQPTELGRMRARCSQGRPLASSAAVSASLQAAERPEEEGLLPMSGAPTTAEGQRWTMQQKVDYLRGAAKVPLLRALPTWRRLGRHGHRGHGDLNLAPIEEGSDLFAFEAWGRSGPLEAALGMLASSSWIVDLMGQALAYASCMEECVEYVYRLLDEGVYRGFFAHDSDEMRSAERLGRAEEFCERGWRDGGPFRDARIDETLQLEGEARQVKPQRLRGDHAAASDFLCDRSSARRAGGRRGPFYFTFFEPVGGAYAARALEVSDERPCQPASRRAPREAELLRRGLRCRGQARGRPVVHNEAERSGSPDPGAAIGLEVLCSMQRAFASCWVFDLCDSEAAEDSWMAWAAQYALAWLARPDNVDTRAVVSRRAGSIGLRALVQAMVRQAWLLKADVRRIAVGHLMSLETLGEWLHVAAMQSATLDDVCCTMEDVIGEAVVNLPALPGFAGALPGLGPAGSSGQPSRQAGLPRPRGLRGRGVEALRRSWPGTWHNPQLPLVNAMQGGPDALGSDSDGAGDWPHPDAAPSGLPPPPPAAAAVQAPPTQPEGADHGVRGVADAVGGDDPVLAVQLAEVHLWHGLRTAGQYAFCCKCGAFAQLKGVDRAKGLKAECGGRLLLGPQATAGEKKKRLYLGRLLSGKDPYTG</sequence>
<evidence type="ECO:0000313" key="2">
    <source>
        <dbReference type="EMBL" id="CAK0872994.1"/>
    </source>
</evidence>
<feature type="region of interest" description="Disordered" evidence="1">
    <location>
        <begin position="1616"/>
        <end position="1680"/>
    </location>
</feature>
<dbReference type="EMBL" id="CAUYUJ010017226">
    <property type="protein sequence ID" value="CAK0872994.1"/>
    <property type="molecule type" value="Genomic_DNA"/>
</dbReference>
<feature type="region of interest" description="Disordered" evidence="1">
    <location>
        <begin position="1146"/>
        <end position="1174"/>
    </location>
</feature>
<feature type="region of interest" description="Disordered" evidence="1">
    <location>
        <begin position="1577"/>
        <end position="1601"/>
    </location>
</feature>
<organism evidence="2 3">
    <name type="scientific">Prorocentrum cordatum</name>
    <dbReference type="NCBI Taxonomy" id="2364126"/>
    <lineage>
        <taxon>Eukaryota</taxon>
        <taxon>Sar</taxon>
        <taxon>Alveolata</taxon>
        <taxon>Dinophyceae</taxon>
        <taxon>Prorocentrales</taxon>
        <taxon>Prorocentraceae</taxon>
        <taxon>Prorocentrum</taxon>
    </lineage>
</organism>
<feature type="non-terminal residue" evidence="2">
    <location>
        <position position="1766"/>
    </location>
</feature>